<dbReference type="STRING" id="98765.A0A2R6S699"/>
<gene>
    <name evidence="2" type="ORF">PHLCEN_2v456</name>
</gene>
<accession>A0A2R6S699</accession>
<comment type="caution">
    <text evidence="2">The sequence shown here is derived from an EMBL/GenBank/DDBJ whole genome shotgun (WGS) entry which is preliminary data.</text>
</comment>
<dbReference type="EMBL" id="MLYV02000032">
    <property type="protein sequence ID" value="PSS37763.1"/>
    <property type="molecule type" value="Genomic_DNA"/>
</dbReference>
<organism evidence="2 3">
    <name type="scientific">Hermanssonia centrifuga</name>
    <dbReference type="NCBI Taxonomy" id="98765"/>
    <lineage>
        <taxon>Eukaryota</taxon>
        <taxon>Fungi</taxon>
        <taxon>Dikarya</taxon>
        <taxon>Basidiomycota</taxon>
        <taxon>Agaricomycotina</taxon>
        <taxon>Agaricomycetes</taxon>
        <taxon>Polyporales</taxon>
        <taxon>Meruliaceae</taxon>
        <taxon>Hermanssonia</taxon>
    </lineage>
</organism>
<reference evidence="2 3" key="1">
    <citation type="submission" date="2018-02" db="EMBL/GenBank/DDBJ databases">
        <title>Genome sequence of the basidiomycete white-rot fungus Phlebia centrifuga.</title>
        <authorList>
            <person name="Granchi Z."/>
            <person name="Peng M."/>
            <person name="de Vries R.P."/>
            <person name="Hilden K."/>
            <person name="Makela M.R."/>
            <person name="Grigoriev I."/>
            <person name="Riley R."/>
        </authorList>
    </citation>
    <scope>NUCLEOTIDE SEQUENCE [LARGE SCALE GENOMIC DNA]</scope>
    <source>
        <strain evidence="2 3">FBCC195</strain>
    </source>
</reference>
<dbReference type="OrthoDB" id="10071381at2759"/>
<keyword evidence="3" id="KW-1185">Reference proteome</keyword>
<evidence type="ECO:0000313" key="3">
    <source>
        <dbReference type="Proteomes" id="UP000186601"/>
    </source>
</evidence>
<feature type="region of interest" description="Disordered" evidence="1">
    <location>
        <begin position="333"/>
        <end position="361"/>
    </location>
</feature>
<name>A0A2R6S699_9APHY</name>
<feature type="compositionally biased region" description="Acidic residues" evidence="1">
    <location>
        <begin position="33"/>
        <end position="46"/>
    </location>
</feature>
<dbReference type="Proteomes" id="UP000186601">
    <property type="component" value="Unassembled WGS sequence"/>
</dbReference>
<feature type="compositionally biased region" description="Basic and acidic residues" evidence="1">
    <location>
        <begin position="333"/>
        <end position="343"/>
    </location>
</feature>
<dbReference type="AlphaFoldDB" id="A0A2R6S699"/>
<evidence type="ECO:0000256" key="1">
    <source>
        <dbReference type="SAM" id="MobiDB-lite"/>
    </source>
</evidence>
<feature type="region of interest" description="Disordered" evidence="1">
    <location>
        <begin position="20"/>
        <end position="70"/>
    </location>
</feature>
<protein>
    <submittedName>
        <fullName evidence="2">Uncharacterized protein</fullName>
    </submittedName>
</protein>
<sequence>MIADPAIAFALDFDHLFQAWDDPTQPRNIRDNQEEDEEADASDDEFDPTKKRSKKNPKTKARSSSMVENPRQGLHTLNENHGYLFSSSFDAPVGNVGGLVPSSSQYGGFGFDDNFIEPLDEIGDELARELGEGWGASPGKHMNQTHVDPEGLDIEMGGMGDMGEAFEFGGPGFGGEGFAADNVDAFPAGQASPVHSRINEERSRKNYIEGQAQLKREIERRNAEKESARRIDEMIWGAPRGVNAPVLVDFWLENFRLQVEARCGQLCLDTQGLPPRKRRRLGDEEDEVVLVEDGKLYGFGEGIDERVDIDFGLDGTAGNFDTFQDNSNFQLETRMRSSEEPGQARHASRPPSSLGRYFNDLEPQPAQDFNVSASQRSNLFPWDHAGASSSVTGVAFGAGASDRVSLGSRKRASSVRESPFRIAGSPASFGLRSSQAGLGADAFEFQDVAEDPAALESQQSDASVLTLERNSFNFME</sequence>
<feature type="compositionally biased region" description="Basic residues" evidence="1">
    <location>
        <begin position="51"/>
        <end position="61"/>
    </location>
</feature>
<evidence type="ECO:0000313" key="2">
    <source>
        <dbReference type="EMBL" id="PSS37763.1"/>
    </source>
</evidence>
<proteinExistence type="predicted"/>